<dbReference type="InterPro" id="IPR002201">
    <property type="entry name" value="Glyco_trans_9"/>
</dbReference>
<name>A0A382IKL2_9ZZZZ</name>
<feature type="non-terminal residue" evidence="3">
    <location>
        <position position="159"/>
    </location>
</feature>
<dbReference type="InterPro" id="IPR051199">
    <property type="entry name" value="LPS_LOS_Heptosyltrfase"/>
</dbReference>
<dbReference type="GO" id="GO:0008713">
    <property type="term" value="F:ADP-heptose-lipopolysaccharide heptosyltransferase activity"/>
    <property type="evidence" value="ECO:0007669"/>
    <property type="project" value="TreeGrafter"/>
</dbReference>
<sequence length="159" mass="17626">MALPFLAHCRDAHENDRIVAIAREWVVPVVKNSPFINDMLRIANNEDKGVAGATQIGRQLKSKELDRLYLLSGSWRSAYIGWFSGAKERIGYTGQGRSPLLTEVITLPSEKTHRSKKYLNLLKEYDTTAELTAPIAVTDDEVASAKVLLESLNMASPLA</sequence>
<evidence type="ECO:0000256" key="2">
    <source>
        <dbReference type="ARBA" id="ARBA00022679"/>
    </source>
</evidence>
<accession>A0A382IKL2</accession>
<gene>
    <name evidence="3" type="ORF">METZ01_LOCUS252962</name>
</gene>
<reference evidence="3" key="1">
    <citation type="submission" date="2018-05" db="EMBL/GenBank/DDBJ databases">
        <authorList>
            <person name="Lanie J.A."/>
            <person name="Ng W.-L."/>
            <person name="Kazmierczak K.M."/>
            <person name="Andrzejewski T.M."/>
            <person name="Davidsen T.M."/>
            <person name="Wayne K.J."/>
            <person name="Tettelin H."/>
            <person name="Glass J.I."/>
            <person name="Rusch D."/>
            <person name="Podicherti R."/>
            <person name="Tsui H.-C.T."/>
            <person name="Winkler M.E."/>
        </authorList>
    </citation>
    <scope>NUCLEOTIDE SEQUENCE</scope>
</reference>
<dbReference type="AlphaFoldDB" id="A0A382IKL2"/>
<keyword evidence="1" id="KW-0328">Glycosyltransferase</keyword>
<dbReference type="GO" id="GO:0009244">
    <property type="term" value="P:lipopolysaccharide core region biosynthetic process"/>
    <property type="evidence" value="ECO:0007669"/>
    <property type="project" value="TreeGrafter"/>
</dbReference>
<proteinExistence type="predicted"/>
<protein>
    <submittedName>
        <fullName evidence="3">Uncharacterized protein</fullName>
    </submittedName>
</protein>
<dbReference type="PANTHER" id="PTHR30160:SF1">
    <property type="entry name" value="LIPOPOLYSACCHARIDE 1,2-N-ACETYLGLUCOSAMINETRANSFERASE-RELATED"/>
    <property type="match status" value="1"/>
</dbReference>
<dbReference type="EMBL" id="UINC01067941">
    <property type="protein sequence ID" value="SVC00108.1"/>
    <property type="molecule type" value="Genomic_DNA"/>
</dbReference>
<dbReference type="SUPFAM" id="SSF53756">
    <property type="entry name" value="UDP-Glycosyltransferase/glycogen phosphorylase"/>
    <property type="match status" value="1"/>
</dbReference>
<evidence type="ECO:0000313" key="3">
    <source>
        <dbReference type="EMBL" id="SVC00108.1"/>
    </source>
</evidence>
<dbReference type="Pfam" id="PF01075">
    <property type="entry name" value="Glyco_transf_9"/>
    <property type="match status" value="1"/>
</dbReference>
<dbReference type="GO" id="GO:0005829">
    <property type="term" value="C:cytosol"/>
    <property type="evidence" value="ECO:0007669"/>
    <property type="project" value="TreeGrafter"/>
</dbReference>
<dbReference type="Gene3D" id="3.40.50.2000">
    <property type="entry name" value="Glycogen Phosphorylase B"/>
    <property type="match status" value="1"/>
</dbReference>
<keyword evidence="2" id="KW-0808">Transferase</keyword>
<dbReference type="PANTHER" id="PTHR30160">
    <property type="entry name" value="TETRAACYLDISACCHARIDE 4'-KINASE-RELATED"/>
    <property type="match status" value="1"/>
</dbReference>
<evidence type="ECO:0000256" key="1">
    <source>
        <dbReference type="ARBA" id="ARBA00022676"/>
    </source>
</evidence>
<organism evidence="3">
    <name type="scientific">marine metagenome</name>
    <dbReference type="NCBI Taxonomy" id="408172"/>
    <lineage>
        <taxon>unclassified sequences</taxon>
        <taxon>metagenomes</taxon>
        <taxon>ecological metagenomes</taxon>
    </lineage>
</organism>